<sequence>MNLKKYFTLAIIFTVSAFTVWAQNPVIRDQFSADPTARVFNGKVYVFPSHDIPAPPNKNLRENWFCMPDYHVFSSENLSDWTDHGVIVSQNKVPWVDSTSYSMWAPDCIERNGKYYFYFPANKNVAGPNGRKGFGIGVAIADKPEGPYVPQENAIDGIFGIDPNVLIDKDGQAYLYYSMGNIYVAKLKENMTELASKPVAIDNLPTKGMKEGPFVFERNGKYYLTFPHVENKTERLEYAMGDSPEGPFTMTGVIMDESETGCWTNHHSMIEYNNQWYLFYHHNDYSPHFDKNRSVCIDSLFFNADGTIQKVIPTKRGVGLTAANEKIQLDRYSDKSENVKIVFNDTTNTFAGWKTVLENKDAWISYNAVNFEKKNTAKVVVNARALNGGKVELRIDAADGPVLAEISVPEGSEMTVSKTKISKVKPGIHNLFVVAANNNPVEIDWISFE</sequence>
<dbReference type="InterPro" id="IPR052176">
    <property type="entry name" value="Glycosyl_Hydrlase_43_Enz"/>
</dbReference>
<evidence type="ECO:0000313" key="13">
    <source>
        <dbReference type="Proteomes" id="UP000023772"/>
    </source>
</evidence>
<dbReference type="PROSITE" id="PS51175">
    <property type="entry name" value="CBM6"/>
    <property type="match status" value="1"/>
</dbReference>
<dbReference type="GO" id="GO:0030246">
    <property type="term" value="F:carbohydrate binding"/>
    <property type="evidence" value="ECO:0007669"/>
    <property type="project" value="InterPro"/>
</dbReference>
<name>X5D7Z1_9BACT</name>
<dbReference type="Proteomes" id="UP000023772">
    <property type="component" value="Chromosome"/>
</dbReference>
<dbReference type="RefSeq" id="WP_038555052.1">
    <property type="nucleotide sequence ID" value="NZ_FOHT01000014.1"/>
</dbReference>
<evidence type="ECO:0000259" key="10">
    <source>
        <dbReference type="PROSITE" id="PS51175"/>
    </source>
</evidence>
<evidence type="ECO:0000313" key="14">
    <source>
        <dbReference type="Proteomes" id="UP000181981"/>
    </source>
</evidence>
<keyword evidence="6 8" id="KW-0326">Glycosidase</keyword>
<feature type="domain" description="CBM6" evidence="10">
    <location>
        <begin position="325"/>
        <end position="449"/>
    </location>
</feature>
<protein>
    <submittedName>
        <fullName evidence="11">Alpha-N-arabinofuranosidase</fullName>
    </submittedName>
    <submittedName>
        <fullName evidence="12">Carbohydrate binding module (Family 6)</fullName>
    </submittedName>
</protein>
<dbReference type="InterPro" id="IPR008979">
    <property type="entry name" value="Galactose-bd-like_sf"/>
</dbReference>
<dbReference type="SMART" id="SM00606">
    <property type="entry name" value="CBD_IV"/>
    <property type="match status" value="1"/>
</dbReference>
<evidence type="ECO:0000256" key="4">
    <source>
        <dbReference type="ARBA" id="ARBA00022801"/>
    </source>
</evidence>
<proteinExistence type="inferred from homology"/>
<dbReference type="SUPFAM" id="SSF49785">
    <property type="entry name" value="Galactose-binding domain-like"/>
    <property type="match status" value="1"/>
</dbReference>
<gene>
    <name evidence="11" type="ORF">FH5T_02240</name>
    <name evidence="12" type="ORF">SAMN05444285_11437</name>
</gene>
<dbReference type="Proteomes" id="UP000181981">
    <property type="component" value="Unassembled WGS sequence"/>
</dbReference>
<dbReference type="PANTHER" id="PTHR43772:SF2">
    <property type="entry name" value="PUTATIVE (AFU_ORTHOLOGUE AFUA_2G04480)-RELATED"/>
    <property type="match status" value="1"/>
</dbReference>
<evidence type="ECO:0000256" key="3">
    <source>
        <dbReference type="ARBA" id="ARBA00022729"/>
    </source>
</evidence>
<dbReference type="EMBL" id="CP007451">
    <property type="protein sequence ID" value="AHW58798.1"/>
    <property type="molecule type" value="Genomic_DNA"/>
</dbReference>
<dbReference type="AlphaFoldDB" id="X5D7Z1"/>
<dbReference type="Gene3D" id="2.60.120.260">
    <property type="entry name" value="Galactose-binding domain-like"/>
    <property type="match status" value="1"/>
</dbReference>
<dbReference type="InterPro" id="IPR006584">
    <property type="entry name" value="Cellulose-bd_IV"/>
</dbReference>
<reference evidence="12 14" key="2">
    <citation type="submission" date="2016-10" db="EMBL/GenBank/DDBJ databases">
        <authorList>
            <person name="de Groot N.N."/>
        </authorList>
    </citation>
    <scope>NUCLEOTIDE SEQUENCE [LARGE SCALE GENOMIC DNA]</scope>
    <source>
        <strain evidence="12 14">DSM 25947</strain>
    </source>
</reference>
<evidence type="ECO:0000256" key="5">
    <source>
        <dbReference type="ARBA" id="ARBA00023277"/>
    </source>
</evidence>
<dbReference type="Pfam" id="PF04616">
    <property type="entry name" value="Glyco_hydro_43"/>
    <property type="match status" value="1"/>
</dbReference>
<dbReference type="CDD" id="cd04084">
    <property type="entry name" value="CBM6_xylanase-like"/>
    <property type="match status" value="1"/>
</dbReference>
<evidence type="ECO:0000256" key="6">
    <source>
        <dbReference type="ARBA" id="ARBA00023295"/>
    </source>
</evidence>
<feature type="site" description="Important for catalytic activity, responsible for pKa modulation of the active site Glu and correct orientation of both the proton donor and substrate" evidence="7">
    <location>
        <position position="162"/>
    </location>
</feature>
<comment type="similarity">
    <text evidence="1 8">Belongs to the glycosyl hydrolase 43 family.</text>
</comment>
<evidence type="ECO:0000313" key="12">
    <source>
        <dbReference type="EMBL" id="SET48186.1"/>
    </source>
</evidence>
<dbReference type="GO" id="GO:0045493">
    <property type="term" value="P:xylan catabolic process"/>
    <property type="evidence" value="ECO:0007669"/>
    <property type="project" value="UniProtKB-KW"/>
</dbReference>
<evidence type="ECO:0000256" key="1">
    <source>
        <dbReference type="ARBA" id="ARBA00009865"/>
    </source>
</evidence>
<evidence type="ECO:0000313" key="11">
    <source>
        <dbReference type="EMBL" id="AHW58798.1"/>
    </source>
</evidence>
<reference evidence="11 13" key="1">
    <citation type="submission" date="2014-03" db="EMBL/GenBank/DDBJ databases">
        <title>Complete genome sequence of a deeply braunched marine Bacteroidia bacterium Draconibacterium orientale type strain FH5T.</title>
        <authorList>
            <person name="Li X."/>
            <person name="Wang X."/>
            <person name="Xie Z."/>
            <person name="Du Z."/>
            <person name="Chen G."/>
        </authorList>
    </citation>
    <scope>NUCLEOTIDE SEQUENCE [LARGE SCALE GENOMIC DNA]</scope>
    <source>
        <strain evidence="11 13">FH5</strain>
    </source>
</reference>
<dbReference type="eggNOG" id="COG3507">
    <property type="taxonomic scope" value="Bacteria"/>
</dbReference>
<dbReference type="InterPro" id="IPR023296">
    <property type="entry name" value="Glyco_hydro_beta-prop_sf"/>
</dbReference>
<dbReference type="InterPro" id="IPR006710">
    <property type="entry name" value="Glyco_hydro_43"/>
</dbReference>
<dbReference type="SUPFAM" id="SSF75005">
    <property type="entry name" value="Arabinanase/levansucrase/invertase"/>
    <property type="match status" value="1"/>
</dbReference>
<dbReference type="Gene3D" id="2.115.10.20">
    <property type="entry name" value="Glycosyl hydrolase domain, family 43"/>
    <property type="match status" value="1"/>
</dbReference>
<organism evidence="12 14">
    <name type="scientific">Draconibacterium orientale</name>
    <dbReference type="NCBI Taxonomy" id="1168034"/>
    <lineage>
        <taxon>Bacteria</taxon>
        <taxon>Pseudomonadati</taxon>
        <taxon>Bacteroidota</taxon>
        <taxon>Bacteroidia</taxon>
        <taxon>Marinilabiliales</taxon>
        <taxon>Prolixibacteraceae</taxon>
        <taxon>Draconibacterium</taxon>
    </lineage>
</organism>
<feature type="chain" id="PRO_5010514920" evidence="9">
    <location>
        <begin position="23"/>
        <end position="449"/>
    </location>
</feature>
<accession>X5D7Z1</accession>
<evidence type="ECO:0000256" key="8">
    <source>
        <dbReference type="RuleBase" id="RU361187"/>
    </source>
</evidence>
<keyword evidence="3 9" id="KW-0732">Signal</keyword>
<keyword evidence="13" id="KW-1185">Reference proteome</keyword>
<keyword evidence="5" id="KW-0119">Carbohydrate metabolism</keyword>
<dbReference type="HOGENOM" id="CLU_009397_11_4_10"/>
<dbReference type="Pfam" id="PF03422">
    <property type="entry name" value="CBM_6"/>
    <property type="match status" value="1"/>
</dbReference>
<dbReference type="PANTHER" id="PTHR43772">
    <property type="entry name" value="ENDO-1,4-BETA-XYLANASE"/>
    <property type="match status" value="1"/>
</dbReference>
<dbReference type="EMBL" id="FOHT01000014">
    <property type="protein sequence ID" value="SET48186.1"/>
    <property type="molecule type" value="Genomic_DNA"/>
</dbReference>
<dbReference type="InterPro" id="IPR005084">
    <property type="entry name" value="CBM6"/>
</dbReference>
<dbReference type="OrthoDB" id="9803461at2"/>
<keyword evidence="2" id="KW-0624">Polysaccharide degradation</keyword>
<evidence type="ECO:0000256" key="2">
    <source>
        <dbReference type="ARBA" id="ARBA00022651"/>
    </source>
</evidence>
<dbReference type="GO" id="GO:0004553">
    <property type="term" value="F:hydrolase activity, hydrolyzing O-glycosyl compounds"/>
    <property type="evidence" value="ECO:0007669"/>
    <property type="project" value="InterPro"/>
</dbReference>
<keyword evidence="4 8" id="KW-0378">Hydrolase</keyword>
<dbReference type="CDD" id="cd08990">
    <property type="entry name" value="GH43_AXH_like"/>
    <property type="match status" value="1"/>
</dbReference>
<evidence type="ECO:0000256" key="9">
    <source>
        <dbReference type="SAM" id="SignalP"/>
    </source>
</evidence>
<dbReference type="KEGG" id="dori:FH5T_02240"/>
<dbReference type="STRING" id="1168034.FH5T_02240"/>
<evidence type="ECO:0000256" key="7">
    <source>
        <dbReference type="PIRSR" id="PIRSR606710-2"/>
    </source>
</evidence>
<feature type="signal peptide" evidence="9">
    <location>
        <begin position="1"/>
        <end position="22"/>
    </location>
</feature>
<keyword evidence="2" id="KW-0858">Xylan degradation</keyword>